<dbReference type="SUPFAM" id="SSF56436">
    <property type="entry name" value="C-type lectin-like"/>
    <property type="match status" value="1"/>
</dbReference>
<dbReference type="Gene3D" id="3.90.1580.10">
    <property type="entry name" value="paralog of FGE (formylglycine-generating enzyme)"/>
    <property type="match status" value="1"/>
</dbReference>
<dbReference type="InterPro" id="IPR051043">
    <property type="entry name" value="Sulfatase_Mod_Factor_Kinase"/>
</dbReference>
<proteinExistence type="predicted"/>
<feature type="chain" id="PRO_5032492754" evidence="1">
    <location>
        <begin position="20"/>
        <end position="260"/>
    </location>
</feature>
<evidence type="ECO:0000256" key="1">
    <source>
        <dbReference type="SAM" id="SignalP"/>
    </source>
</evidence>
<feature type="domain" description="Sulfatase-modifying factor enzyme-like" evidence="2">
    <location>
        <begin position="32"/>
        <end position="256"/>
    </location>
</feature>
<dbReference type="AlphaFoldDB" id="A0A7T0G282"/>
<reference evidence="4" key="1">
    <citation type="submission" date="2020-02" db="EMBL/GenBank/DDBJ databases">
        <title>Genomic and physiological characterization of two novel Nitrospinaceae genera.</title>
        <authorList>
            <person name="Mueller A.J."/>
            <person name="Jung M.-Y."/>
            <person name="Strachan C.R."/>
            <person name="Herbold C.W."/>
            <person name="Kirkegaard R.H."/>
            <person name="Daims H."/>
        </authorList>
    </citation>
    <scope>NUCLEOTIDE SEQUENCE [LARGE SCALE GENOMIC DNA]</scope>
</reference>
<protein>
    <submittedName>
        <fullName evidence="3">Formylglycine-generating enzyme family protein</fullName>
    </submittedName>
</protein>
<dbReference type="InterPro" id="IPR016187">
    <property type="entry name" value="CTDL_fold"/>
</dbReference>
<dbReference type="EMBL" id="CP048620">
    <property type="protein sequence ID" value="QPJ63976.1"/>
    <property type="molecule type" value="Genomic_DNA"/>
</dbReference>
<dbReference type="Pfam" id="PF03781">
    <property type="entry name" value="FGE-sulfatase"/>
    <property type="match status" value="1"/>
</dbReference>
<accession>A0A7T0G282</accession>
<name>A0A7T0G282_9BACT</name>
<dbReference type="InterPro" id="IPR042095">
    <property type="entry name" value="SUMF_sf"/>
</dbReference>
<feature type="signal peptide" evidence="1">
    <location>
        <begin position="1"/>
        <end position="19"/>
    </location>
</feature>
<gene>
    <name evidence="3" type="ORF">G3M78_00545</name>
</gene>
<evidence type="ECO:0000259" key="2">
    <source>
        <dbReference type="Pfam" id="PF03781"/>
    </source>
</evidence>
<evidence type="ECO:0000313" key="4">
    <source>
        <dbReference type="Proteomes" id="UP000594464"/>
    </source>
</evidence>
<dbReference type="InterPro" id="IPR005532">
    <property type="entry name" value="SUMF_dom"/>
</dbReference>
<organism evidence="3 4">
    <name type="scientific">Candidatus Nitrohelix vancouverensis</name>
    <dbReference type="NCBI Taxonomy" id="2705534"/>
    <lineage>
        <taxon>Bacteria</taxon>
        <taxon>Pseudomonadati</taxon>
        <taxon>Nitrospinota/Tectimicrobiota group</taxon>
        <taxon>Nitrospinota</taxon>
        <taxon>Nitrospinia</taxon>
        <taxon>Nitrospinales</taxon>
        <taxon>Nitrospinaceae</taxon>
        <taxon>Candidatus Nitrohelix</taxon>
    </lineage>
</organism>
<dbReference type="PANTHER" id="PTHR23150:SF19">
    <property type="entry name" value="FORMYLGLYCINE-GENERATING ENZYME"/>
    <property type="match status" value="1"/>
</dbReference>
<keyword evidence="1" id="KW-0732">Signal</keyword>
<evidence type="ECO:0000313" key="3">
    <source>
        <dbReference type="EMBL" id="QPJ63976.1"/>
    </source>
</evidence>
<dbReference type="PANTHER" id="PTHR23150">
    <property type="entry name" value="SULFATASE MODIFYING FACTOR 1, 2"/>
    <property type="match status" value="1"/>
</dbReference>
<sequence length="260" mass="29829">MIRVFQLLLFGLLSSFIFTGNGSAETAPPAPQGMVYIPAGYAQIGDSSGPKDARPMHFVSTSAFFIDRYEVSNAKYRQFIQATGRQTPKYWDDERFNAPDQPVVGVSWHDAMAYAQWRGGRLPTEAEWEKAARGSDDREYPWGKKWDKGFAFYFVNIFGETDQFRFTAPVDYYQTGVSPYGVYNMAGNVWEWCLDWYDPQYYRNSPEFDPEGPIQPTLMKSLRGGSWANSIDGVQIIRRARNHPDTQNEIYGFRTVIPIR</sequence>
<dbReference type="GO" id="GO:0120147">
    <property type="term" value="F:formylglycine-generating oxidase activity"/>
    <property type="evidence" value="ECO:0007669"/>
    <property type="project" value="TreeGrafter"/>
</dbReference>
<dbReference type="Proteomes" id="UP000594464">
    <property type="component" value="Chromosome"/>
</dbReference>
<dbReference type="KEGG" id="nva:G3M78_00545"/>